<organism evidence="1 2">
    <name type="scientific">Rhodococcus rhodnii LMG 5362</name>
    <dbReference type="NCBI Taxonomy" id="1273125"/>
    <lineage>
        <taxon>Bacteria</taxon>
        <taxon>Bacillati</taxon>
        <taxon>Actinomycetota</taxon>
        <taxon>Actinomycetes</taxon>
        <taxon>Mycobacteriales</taxon>
        <taxon>Nocardiaceae</taxon>
        <taxon>Rhodococcus</taxon>
    </lineage>
</organism>
<reference evidence="1 2" key="1">
    <citation type="journal article" date="2013" name="Genome Announc.">
        <title>Draft Genome Sequence of Rhodococcus rhodnii Strain LMG5362, a Symbiont of Rhodnius prolixus (Hemiptera, Reduviidae, Triatominae), the Principle Vector of Trypanosoma cruzi.</title>
        <authorList>
            <person name="Pachebat J.A."/>
            <person name="van Keulen G."/>
            <person name="Whitten M.M."/>
            <person name="Girdwood S."/>
            <person name="Del Sol R."/>
            <person name="Dyson P.J."/>
            <person name="Facey P.D."/>
        </authorList>
    </citation>
    <scope>NUCLEOTIDE SEQUENCE [LARGE SCALE GENOMIC DNA]</scope>
    <source>
        <strain evidence="1 2">LMG 5362</strain>
    </source>
</reference>
<dbReference type="AlphaFoldDB" id="R7WQ83"/>
<keyword evidence="2" id="KW-1185">Reference proteome</keyword>
<dbReference type="EMBL" id="APMY01000075">
    <property type="protein sequence ID" value="EOM76154.1"/>
    <property type="molecule type" value="Genomic_DNA"/>
</dbReference>
<protein>
    <submittedName>
        <fullName evidence="1">Uncharacterized protein</fullName>
    </submittedName>
</protein>
<sequence length="53" mass="5888">MTGEAKLRIGNYSEIEEAGRSARCYSQHPSTLAGTLCPELEGRLEWCYVALEP</sequence>
<evidence type="ECO:0000313" key="1">
    <source>
        <dbReference type="EMBL" id="EOM76154.1"/>
    </source>
</evidence>
<accession>R7WQ83</accession>
<proteinExistence type="predicted"/>
<name>R7WQ83_9NOCA</name>
<dbReference type="Proteomes" id="UP000013525">
    <property type="component" value="Unassembled WGS sequence"/>
</dbReference>
<comment type="caution">
    <text evidence="1">The sequence shown here is derived from an EMBL/GenBank/DDBJ whole genome shotgun (WGS) entry which is preliminary data.</text>
</comment>
<gene>
    <name evidence="1" type="ORF">Rrhod_2520</name>
</gene>
<evidence type="ECO:0000313" key="2">
    <source>
        <dbReference type="Proteomes" id="UP000013525"/>
    </source>
</evidence>